<sequence length="156" mass="17935">MPFLVQDAQMDAACQECRQEKDWEMGGLKISLEEMGKIQCVIGRVAFILFLGNIYSRCPHTSSRCSLCQKPALWTSESGIKMGEKGNTCLAPSPPHTYISRTPLRHPFQKRRKKNRSDWKKFLEEKDSLHSVDRTEICAFHSLAIHFEKRLFSSSK</sequence>
<evidence type="ECO:0000313" key="2">
    <source>
        <dbReference type="Proteomes" id="UP001054945"/>
    </source>
</evidence>
<reference evidence="1 2" key="1">
    <citation type="submission" date="2021-06" db="EMBL/GenBank/DDBJ databases">
        <title>Caerostris extrusa draft genome.</title>
        <authorList>
            <person name="Kono N."/>
            <person name="Arakawa K."/>
        </authorList>
    </citation>
    <scope>NUCLEOTIDE SEQUENCE [LARGE SCALE GENOMIC DNA]</scope>
</reference>
<dbReference type="EMBL" id="BPLR01013276">
    <property type="protein sequence ID" value="GIY60090.1"/>
    <property type="molecule type" value="Genomic_DNA"/>
</dbReference>
<evidence type="ECO:0000313" key="1">
    <source>
        <dbReference type="EMBL" id="GIY60090.1"/>
    </source>
</evidence>
<name>A0AAV4URT1_CAEEX</name>
<protein>
    <submittedName>
        <fullName evidence="1">Uncharacterized protein</fullName>
    </submittedName>
</protein>
<gene>
    <name evidence="1" type="ORF">CEXT_645361</name>
</gene>
<keyword evidence="2" id="KW-1185">Reference proteome</keyword>
<accession>A0AAV4URT1</accession>
<organism evidence="1 2">
    <name type="scientific">Caerostris extrusa</name>
    <name type="common">Bark spider</name>
    <name type="synonym">Caerostris bankana</name>
    <dbReference type="NCBI Taxonomy" id="172846"/>
    <lineage>
        <taxon>Eukaryota</taxon>
        <taxon>Metazoa</taxon>
        <taxon>Ecdysozoa</taxon>
        <taxon>Arthropoda</taxon>
        <taxon>Chelicerata</taxon>
        <taxon>Arachnida</taxon>
        <taxon>Araneae</taxon>
        <taxon>Araneomorphae</taxon>
        <taxon>Entelegynae</taxon>
        <taxon>Araneoidea</taxon>
        <taxon>Araneidae</taxon>
        <taxon>Caerostris</taxon>
    </lineage>
</organism>
<proteinExistence type="predicted"/>
<dbReference type="Proteomes" id="UP001054945">
    <property type="component" value="Unassembled WGS sequence"/>
</dbReference>
<dbReference type="AlphaFoldDB" id="A0AAV4URT1"/>
<comment type="caution">
    <text evidence="1">The sequence shown here is derived from an EMBL/GenBank/DDBJ whole genome shotgun (WGS) entry which is preliminary data.</text>
</comment>